<dbReference type="EMBL" id="BPLR01018280">
    <property type="protein sequence ID" value="GIY98315.1"/>
    <property type="molecule type" value="Genomic_DNA"/>
</dbReference>
<protein>
    <recommendedName>
        <fullName evidence="3">TIR domain-containing protein</fullName>
    </recommendedName>
</protein>
<organism evidence="1 2">
    <name type="scientific">Caerostris extrusa</name>
    <name type="common">Bark spider</name>
    <name type="synonym">Caerostris bankana</name>
    <dbReference type="NCBI Taxonomy" id="172846"/>
    <lineage>
        <taxon>Eukaryota</taxon>
        <taxon>Metazoa</taxon>
        <taxon>Ecdysozoa</taxon>
        <taxon>Arthropoda</taxon>
        <taxon>Chelicerata</taxon>
        <taxon>Arachnida</taxon>
        <taxon>Araneae</taxon>
        <taxon>Araneomorphae</taxon>
        <taxon>Entelegynae</taxon>
        <taxon>Araneoidea</taxon>
        <taxon>Araneidae</taxon>
        <taxon>Caerostris</taxon>
    </lineage>
</organism>
<sequence length="124" mass="14349">MHVRCGSTPRGDLGEKKDIDKDKEFDAFISFSHKDQHLVIPELIDRDIDKGLSAIQRFEITISHQAWIFWIEAIPKAVYPLQIHNKLSTVLVLSNYRKLREMCKNRFSPRATNQTKFSACFVAS</sequence>
<dbReference type="AlphaFoldDB" id="A0AAV4XVT6"/>
<evidence type="ECO:0000313" key="2">
    <source>
        <dbReference type="Proteomes" id="UP001054945"/>
    </source>
</evidence>
<evidence type="ECO:0008006" key="3">
    <source>
        <dbReference type="Google" id="ProtNLM"/>
    </source>
</evidence>
<comment type="caution">
    <text evidence="1">The sequence shown here is derived from an EMBL/GenBank/DDBJ whole genome shotgun (WGS) entry which is preliminary data.</text>
</comment>
<dbReference type="InterPro" id="IPR035897">
    <property type="entry name" value="Toll_tir_struct_dom_sf"/>
</dbReference>
<proteinExistence type="predicted"/>
<accession>A0AAV4XVT6</accession>
<keyword evidence="2" id="KW-1185">Reference proteome</keyword>
<name>A0AAV4XVT6_CAEEX</name>
<reference evidence="1 2" key="1">
    <citation type="submission" date="2021-06" db="EMBL/GenBank/DDBJ databases">
        <title>Caerostris extrusa draft genome.</title>
        <authorList>
            <person name="Kono N."/>
            <person name="Arakawa K."/>
        </authorList>
    </citation>
    <scope>NUCLEOTIDE SEQUENCE [LARGE SCALE GENOMIC DNA]</scope>
</reference>
<gene>
    <name evidence="1" type="ORF">CEXT_170971</name>
</gene>
<evidence type="ECO:0000313" key="1">
    <source>
        <dbReference type="EMBL" id="GIY98315.1"/>
    </source>
</evidence>
<dbReference type="SUPFAM" id="SSF52200">
    <property type="entry name" value="Toll/Interleukin receptor TIR domain"/>
    <property type="match status" value="1"/>
</dbReference>
<dbReference type="Proteomes" id="UP001054945">
    <property type="component" value="Unassembled WGS sequence"/>
</dbReference>